<dbReference type="EMBL" id="HG934468">
    <property type="protein sequence ID" value="CDN31207.1"/>
    <property type="molecule type" value="Genomic_DNA"/>
</dbReference>
<dbReference type="InterPro" id="IPR013785">
    <property type="entry name" value="Aldolase_TIM"/>
</dbReference>
<dbReference type="KEGG" id="rbc:BN938_1112"/>
<gene>
    <name evidence="9" type="ORF">BN938_1112</name>
</gene>
<evidence type="ECO:0000256" key="1">
    <source>
        <dbReference type="ARBA" id="ARBA00001966"/>
    </source>
</evidence>
<dbReference type="SFLD" id="SFLDS00029">
    <property type="entry name" value="Radical_SAM"/>
    <property type="match status" value="1"/>
</dbReference>
<dbReference type="GO" id="GO:0046872">
    <property type="term" value="F:metal ion binding"/>
    <property type="evidence" value="ECO:0007669"/>
    <property type="project" value="UniProtKB-KW"/>
</dbReference>
<dbReference type="InterPro" id="IPR034491">
    <property type="entry name" value="Anaerob_Ser_sulfatase-maturase"/>
</dbReference>
<dbReference type="NCBIfam" id="TIGR03942">
    <property type="entry name" value="sulfatase_rSAM"/>
    <property type="match status" value="1"/>
</dbReference>
<keyword evidence="2" id="KW-0004">4Fe-4S</keyword>
<dbReference type="PANTHER" id="PTHR43273:SF3">
    <property type="entry name" value="ANAEROBIC SULFATASE-MATURATING ENZYME HOMOLOG ASLB-RELATED"/>
    <property type="match status" value="1"/>
</dbReference>
<evidence type="ECO:0000256" key="3">
    <source>
        <dbReference type="ARBA" id="ARBA00022691"/>
    </source>
</evidence>
<dbReference type="InterPro" id="IPR058240">
    <property type="entry name" value="rSAM_sf"/>
</dbReference>
<dbReference type="SFLD" id="SFLDG01067">
    <property type="entry name" value="SPASM/twitch_domain_containing"/>
    <property type="match status" value="1"/>
</dbReference>
<dbReference type="Proteomes" id="UP000027616">
    <property type="component" value="Chromosome I"/>
</dbReference>
<keyword evidence="3" id="KW-0949">S-adenosyl-L-methionine</keyword>
<evidence type="ECO:0000313" key="9">
    <source>
        <dbReference type="EMBL" id="CDN31207.1"/>
    </source>
</evidence>
<dbReference type="STRING" id="1433126.BN938_1112"/>
<dbReference type="Gene3D" id="3.20.20.70">
    <property type="entry name" value="Aldolase class I"/>
    <property type="match status" value="1"/>
</dbReference>
<dbReference type="InterPro" id="IPR047207">
    <property type="entry name" value="SPASM_anSME"/>
</dbReference>
<evidence type="ECO:0000256" key="4">
    <source>
        <dbReference type="ARBA" id="ARBA00022723"/>
    </source>
</evidence>
<dbReference type="PANTHER" id="PTHR43273">
    <property type="entry name" value="ANAEROBIC SULFATASE-MATURATING ENZYME HOMOLOG ASLB-RELATED"/>
    <property type="match status" value="1"/>
</dbReference>
<dbReference type="CDD" id="cd21120">
    <property type="entry name" value="SPASM_anSME"/>
    <property type="match status" value="1"/>
</dbReference>
<dbReference type="SFLD" id="SFLDG01386">
    <property type="entry name" value="main_SPASM_domain-containing"/>
    <property type="match status" value="1"/>
</dbReference>
<dbReference type="OrthoDB" id="9808591at2"/>
<name>A0A060R7J8_9BACT</name>
<dbReference type="InterPro" id="IPR023867">
    <property type="entry name" value="Sulphatase_maturase_rSAM"/>
</dbReference>
<dbReference type="eggNOG" id="COG0641">
    <property type="taxonomic scope" value="Bacteria"/>
</dbReference>
<dbReference type="AlphaFoldDB" id="A0A060R7J8"/>
<dbReference type="NCBIfam" id="TIGR04085">
    <property type="entry name" value="rSAM_more_4Fe4S"/>
    <property type="match status" value="1"/>
</dbReference>
<dbReference type="HOGENOM" id="CLU_009273_10_0_10"/>
<evidence type="ECO:0000313" key="10">
    <source>
        <dbReference type="Proteomes" id="UP000027616"/>
    </source>
</evidence>
<comment type="similarity">
    <text evidence="7">Belongs to the radical SAM superfamily. Anaerobic sulfatase-maturating enzyme family.</text>
</comment>
<evidence type="ECO:0000259" key="8">
    <source>
        <dbReference type="PROSITE" id="PS51918"/>
    </source>
</evidence>
<organism evidence="9 10">
    <name type="scientific">Mucinivorans hirudinis</name>
    <dbReference type="NCBI Taxonomy" id="1433126"/>
    <lineage>
        <taxon>Bacteria</taxon>
        <taxon>Pseudomonadati</taxon>
        <taxon>Bacteroidota</taxon>
        <taxon>Bacteroidia</taxon>
        <taxon>Bacteroidales</taxon>
        <taxon>Rikenellaceae</taxon>
        <taxon>Mucinivorans</taxon>
    </lineage>
</organism>
<accession>A0A060R7J8</accession>
<proteinExistence type="inferred from homology"/>
<dbReference type="SFLD" id="SFLDG01384">
    <property type="entry name" value="thioether_bond_formation_requi"/>
    <property type="match status" value="1"/>
</dbReference>
<dbReference type="Pfam" id="PF04055">
    <property type="entry name" value="Radical_SAM"/>
    <property type="match status" value="1"/>
</dbReference>
<feature type="domain" description="Radical SAM core" evidence="8">
    <location>
        <begin position="12"/>
        <end position="242"/>
    </location>
</feature>
<keyword evidence="10" id="KW-1185">Reference proteome</keyword>
<dbReference type="CDD" id="cd01335">
    <property type="entry name" value="Radical_SAM"/>
    <property type="match status" value="1"/>
</dbReference>
<dbReference type="GO" id="GO:0016491">
    <property type="term" value="F:oxidoreductase activity"/>
    <property type="evidence" value="ECO:0007669"/>
    <property type="project" value="InterPro"/>
</dbReference>
<keyword evidence="5" id="KW-0408">Iron</keyword>
<dbReference type="InterPro" id="IPR007197">
    <property type="entry name" value="rSAM"/>
</dbReference>
<dbReference type="PROSITE" id="PS51918">
    <property type="entry name" value="RADICAL_SAM"/>
    <property type="match status" value="1"/>
</dbReference>
<evidence type="ECO:0000256" key="7">
    <source>
        <dbReference type="ARBA" id="ARBA00023601"/>
    </source>
</evidence>
<keyword evidence="6" id="KW-0411">Iron-sulfur</keyword>
<evidence type="ECO:0000256" key="2">
    <source>
        <dbReference type="ARBA" id="ARBA00022485"/>
    </source>
</evidence>
<reference evidence="9 10" key="1">
    <citation type="journal article" date="2015" name="Genome Announc.">
        <title>Complete Genome Sequence of the Novel Leech Symbiont Mucinivorans hirudinis M3T.</title>
        <authorList>
            <person name="Nelson M.C."/>
            <person name="Bomar L."/>
            <person name="Graf J."/>
        </authorList>
    </citation>
    <scope>NUCLEOTIDE SEQUENCE [LARGE SCALE GENOMIC DNA]</scope>
    <source>
        <strain evidence="10">M3</strain>
    </source>
</reference>
<comment type="cofactor">
    <cofactor evidence="1">
        <name>[4Fe-4S] cluster</name>
        <dbReference type="ChEBI" id="CHEBI:49883"/>
    </cofactor>
</comment>
<keyword evidence="4" id="KW-0479">Metal-binding</keyword>
<dbReference type="PATRIC" id="fig|1433126.3.peg.1106"/>
<dbReference type="SUPFAM" id="SSF102114">
    <property type="entry name" value="Radical SAM enzymes"/>
    <property type="match status" value="1"/>
</dbReference>
<evidence type="ECO:0000256" key="5">
    <source>
        <dbReference type="ARBA" id="ARBA00023004"/>
    </source>
</evidence>
<dbReference type="SFLD" id="SFLDF00285">
    <property type="entry name" value="anaerobic_Ser-type_sulfatase-m"/>
    <property type="match status" value="1"/>
</dbReference>
<protein>
    <submittedName>
        <fullName evidence="9">Putative arylsulfatase regulatory protein</fullName>
    </submittedName>
</protein>
<sequence>MKNALTFADALKSSRPVAFSTMVKPVGAACNLRCTYCYYLDKELQYQAKPKLMSDELLEEYVAQYIEANDTPRVDFCWHGGEPLMAGMDFYRKALAFQNRYKGTKEIGNTLQTNGLLLTDDFCKFFADNNFLIGISIDGPESVHNATRFTASGEGTFARVMQAIERMHRHKTEFNTLSAVSRYSQGRGAEIYRFMKAIGSRYMQFLPVVEYQKDGVICPPEADGTLAEWSVTARGYGRFLKDVFEEWVVGDVGLYYVQMFDATLAGWYGVPAGVCSFNEVCGDGLVVEHNGDVYSCDHFVYPDHRLGNILRDDLRGMFTGSRQFSFGVNKRNTLPQSCEQCEWLTLCHGECPKHRFEDGKNALCEGFASYFKYTKPYMEFMKKCLDEQKPPSMVTEFARHRMGLI</sequence>
<evidence type="ECO:0000256" key="6">
    <source>
        <dbReference type="ARBA" id="ARBA00023014"/>
    </source>
</evidence>
<dbReference type="InterPro" id="IPR023885">
    <property type="entry name" value="4Fe4S-binding_SPASM_dom"/>
</dbReference>
<dbReference type="SFLD" id="SFLDG01072">
    <property type="entry name" value="dehydrogenase_like"/>
    <property type="match status" value="1"/>
</dbReference>
<dbReference type="Pfam" id="PF13186">
    <property type="entry name" value="SPASM"/>
    <property type="match status" value="1"/>
</dbReference>
<dbReference type="GO" id="GO:0051539">
    <property type="term" value="F:4 iron, 4 sulfur cluster binding"/>
    <property type="evidence" value="ECO:0007669"/>
    <property type="project" value="UniProtKB-KW"/>
</dbReference>